<dbReference type="Gene3D" id="3.40.430.10">
    <property type="entry name" value="Dihydrofolate Reductase, subunit A"/>
    <property type="match status" value="1"/>
</dbReference>
<comment type="caution">
    <text evidence="1">The sequence shown here is derived from an EMBL/GenBank/DDBJ whole genome shotgun (WGS) entry which is preliminary data.</text>
</comment>
<dbReference type="Proteomes" id="UP001228403">
    <property type="component" value="Unassembled WGS sequence"/>
</dbReference>
<reference evidence="2" key="2">
    <citation type="submission" date="2023-07" db="EMBL/GenBank/DDBJ databases">
        <title>Identification and characterization of horizontal gene transfer across gut microbiota members of farm animals based on homology search.</title>
        <authorList>
            <person name="Schwarzerova J."/>
            <person name="Nykrynova M."/>
            <person name="Jureckova K."/>
            <person name="Cejkova D."/>
            <person name="Rychlik I."/>
        </authorList>
    </citation>
    <scope>NUCLEOTIDE SEQUENCE [LARGE SCALE GENOMIC DNA]</scope>
    <source>
        <strain evidence="2">ET4</strain>
    </source>
</reference>
<dbReference type="InterPro" id="IPR024072">
    <property type="entry name" value="DHFR-like_dom_sf"/>
</dbReference>
<name>A0ABT7U509_9BACE</name>
<evidence type="ECO:0000313" key="1">
    <source>
        <dbReference type="EMBL" id="MDM8145585.1"/>
    </source>
</evidence>
<keyword evidence="2" id="KW-1185">Reference proteome</keyword>
<dbReference type="SUPFAM" id="SSF53597">
    <property type="entry name" value="Dihydrofolate reductase-like"/>
    <property type="match status" value="1"/>
</dbReference>
<evidence type="ECO:0000313" key="2">
    <source>
        <dbReference type="Proteomes" id="UP001228403"/>
    </source>
</evidence>
<gene>
    <name evidence="1" type="ORF">QUW02_06555</name>
</gene>
<sequence>MAKIQLLAILSMDGCLSDMETEGRWCLRPDWHGITDIYEKATFELSPDYSMTTLIAEHEKQDDNTVYLIEATIHNATFVNAMLNMRIIDEIIIYTVPFIAGTGLFLFQKELPISYWKLTEQTSLPGALRHIYHKVDVEEN</sequence>
<protein>
    <submittedName>
        <fullName evidence="1">Deaminase</fullName>
    </submittedName>
</protein>
<reference evidence="1 2" key="1">
    <citation type="submission" date="2023-06" db="EMBL/GenBank/DDBJ databases">
        <authorList>
            <person name="Zeman M."/>
            <person name="Kubasova T."/>
            <person name="Jahodarova E."/>
            <person name="Nykrynova M."/>
            <person name="Rychlik I."/>
        </authorList>
    </citation>
    <scope>NUCLEOTIDE SEQUENCE [LARGE SCALE GENOMIC DNA]</scope>
    <source>
        <strain evidence="1 2">ET4</strain>
    </source>
</reference>
<organism evidence="1 2">
    <name type="scientific">Bacteroides eggerthii</name>
    <dbReference type="NCBI Taxonomy" id="28111"/>
    <lineage>
        <taxon>Bacteria</taxon>
        <taxon>Pseudomonadati</taxon>
        <taxon>Bacteroidota</taxon>
        <taxon>Bacteroidia</taxon>
        <taxon>Bacteroidales</taxon>
        <taxon>Bacteroidaceae</taxon>
        <taxon>Bacteroides</taxon>
    </lineage>
</organism>
<dbReference type="EMBL" id="JAUDCF010000011">
    <property type="protein sequence ID" value="MDM8145585.1"/>
    <property type="molecule type" value="Genomic_DNA"/>
</dbReference>
<accession>A0ABT7U509</accession>
<proteinExistence type="predicted"/>